<gene>
    <name evidence="1" type="ORF">BpHYR1_003920</name>
</gene>
<keyword evidence="2" id="KW-1185">Reference proteome</keyword>
<evidence type="ECO:0000313" key="2">
    <source>
        <dbReference type="Proteomes" id="UP000276133"/>
    </source>
</evidence>
<dbReference type="Proteomes" id="UP000276133">
    <property type="component" value="Unassembled WGS sequence"/>
</dbReference>
<reference evidence="1 2" key="1">
    <citation type="journal article" date="2018" name="Sci. Rep.">
        <title>Genomic signatures of local adaptation to the degree of environmental predictability in rotifers.</title>
        <authorList>
            <person name="Franch-Gras L."/>
            <person name="Hahn C."/>
            <person name="Garcia-Roger E.M."/>
            <person name="Carmona M.J."/>
            <person name="Serra M."/>
            <person name="Gomez A."/>
        </authorList>
    </citation>
    <scope>NUCLEOTIDE SEQUENCE [LARGE SCALE GENOMIC DNA]</scope>
    <source>
        <strain evidence="1">HYR1</strain>
    </source>
</reference>
<protein>
    <submittedName>
        <fullName evidence="1">Uncharacterized protein</fullName>
    </submittedName>
</protein>
<organism evidence="1 2">
    <name type="scientific">Brachionus plicatilis</name>
    <name type="common">Marine rotifer</name>
    <name type="synonym">Brachionus muelleri</name>
    <dbReference type="NCBI Taxonomy" id="10195"/>
    <lineage>
        <taxon>Eukaryota</taxon>
        <taxon>Metazoa</taxon>
        <taxon>Spiralia</taxon>
        <taxon>Gnathifera</taxon>
        <taxon>Rotifera</taxon>
        <taxon>Eurotatoria</taxon>
        <taxon>Monogononta</taxon>
        <taxon>Pseudotrocha</taxon>
        <taxon>Ploima</taxon>
        <taxon>Brachionidae</taxon>
        <taxon>Brachionus</taxon>
    </lineage>
</organism>
<evidence type="ECO:0000313" key="1">
    <source>
        <dbReference type="EMBL" id="RNA21964.1"/>
    </source>
</evidence>
<sequence length="90" mass="10420">MSTCISNCPDIYDCPWTIVREGYKTRILFSYQILKKLRIKYKLIRTVHAYAIRIIEKKAPTGVEVTDTLAVFSDHDPLYSSTSSLMKLFL</sequence>
<comment type="caution">
    <text evidence="1">The sequence shown here is derived from an EMBL/GenBank/DDBJ whole genome shotgun (WGS) entry which is preliminary data.</text>
</comment>
<proteinExistence type="predicted"/>
<dbReference type="AlphaFoldDB" id="A0A3M7REV2"/>
<dbReference type="EMBL" id="REGN01003555">
    <property type="protein sequence ID" value="RNA21964.1"/>
    <property type="molecule type" value="Genomic_DNA"/>
</dbReference>
<accession>A0A3M7REV2</accession>
<name>A0A3M7REV2_BRAPC</name>